<name>A0AA87ZEY2_FICCA</name>
<evidence type="ECO:0000313" key="2">
    <source>
        <dbReference type="EMBL" id="GMN31400.1"/>
    </source>
</evidence>
<evidence type="ECO:0000256" key="1">
    <source>
        <dbReference type="SAM" id="MobiDB-lite"/>
    </source>
</evidence>
<organism evidence="2 3">
    <name type="scientific">Ficus carica</name>
    <name type="common">Common fig</name>
    <dbReference type="NCBI Taxonomy" id="3494"/>
    <lineage>
        <taxon>Eukaryota</taxon>
        <taxon>Viridiplantae</taxon>
        <taxon>Streptophyta</taxon>
        <taxon>Embryophyta</taxon>
        <taxon>Tracheophyta</taxon>
        <taxon>Spermatophyta</taxon>
        <taxon>Magnoliopsida</taxon>
        <taxon>eudicotyledons</taxon>
        <taxon>Gunneridae</taxon>
        <taxon>Pentapetalae</taxon>
        <taxon>rosids</taxon>
        <taxon>fabids</taxon>
        <taxon>Rosales</taxon>
        <taxon>Moraceae</taxon>
        <taxon>Ficeae</taxon>
        <taxon>Ficus</taxon>
    </lineage>
</organism>
<dbReference type="Proteomes" id="UP001187192">
    <property type="component" value="Unassembled WGS sequence"/>
</dbReference>
<dbReference type="AlphaFoldDB" id="A0AA87ZEY2"/>
<evidence type="ECO:0000313" key="3">
    <source>
        <dbReference type="Proteomes" id="UP001187192"/>
    </source>
</evidence>
<feature type="region of interest" description="Disordered" evidence="1">
    <location>
        <begin position="1"/>
        <end position="90"/>
    </location>
</feature>
<comment type="caution">
    <text evidence="2">The sequence shown here is derived from an EMBL/GenBank/DDBJ whole genome shotgun (WGS) entry which is preliminary data.</text>
</comment>
<sequence>MSDACQILSASQPTSPTPLRINRTAEEAHSPTATPLCFALKPQRKRKRGERNKREKAETYGGGGGGGGGGGDGGGFEREREAKRQRKSCV</sequence>
<gene>
    <name evidence="2" type="ORF">TIFTF001_003243</name>
</gene>
<feature type="compositionally biased region" description="Basic residues" evidence="1">
    <location>
        <begin position="42"/>
        <end position="51"/>
    </location>
</feature>
<feature type="compositionally biased region" description="Gly residues" evidence="1">
    <location>
        <begin position="60"/>
        <end position="74"/>
    </location>
</feature>
<proteinExistence type="predicted"/>
<accession>A0AA87ZEY2</accession>
<reference evidence="2" key="1">
    <citation type="submission" date="2023-07" db="EMBL/GenBank/DDBJ databases">
        <title>draft genome sequence of fig (Ficus carica).</title>
        <authorList>
            <person name="Takahashi T."/>
            <person name="Nishimura K."/>
        </authorList>
    </citation>
    <scope>NUCLEOTIDE SEQUENCE</scope>
</reference>
<keyword evidence="3" id="KW-1185">Reference proteome</keyword>
<dbReference type="EMBL" id="BTGU01000003">
    <property type="protein sequence ID" value="GMN31400.1"/>
    <property type="molecule type" value="Genomic_DNA"/>
</dbReference>
<protein>
    <submittedName>
        <fullName evidence="2">Uncharacterized protein</fullName>
    </submittedName>
</protein>